<dbReference type="InterPro" id="IPR045459">
    <property type="entry name" value="DUF5908"/>
</dbReference>
<proteinExistence type="predicted"/>
<reference evidence="1 2" key="1">
    <citation type="submission" date="2018-03" db="EMBL/GenBank/DDBJ databases">
        <title>Genomic Encyclopedia of Archaeal and Bacterial Type Strains, Phase II (KMG-II): from individual species to whole genera.</title>
        <authorList>
            <person name="Goeker M."/>
        </authorList>
    </citation>
    <scope>NUCLEOTIDE SEQUENCE [LARGE SCALE GENOMIC DNA]</scope>
    <source>
        <strain evidence="1 2">DSM 27929</strain>
    </source>
</reference>
<dbReference type="OrthoDB" id="828106at2"/>
<dbReference type="AlphaFoldDB" id="A0A2T0WVJ8"/>
<keyword evidence="2" id="KW-1185">Reference proteome</keyword>
<gene>
    <name evidence="1" type="ORF">CLW00_101381</name>
</gene>
<evidence type="ECO:0000313" key="2">
    <source>
        <dbReference type="Proteomes" id="UP000238157"/>
    </source>
</evidence>
<organism evidence="1 2">
    <name type="scientific">Mongoliibacter ruber</name>
    <dbReference type="NCBI Taxonomy" id="1750599"/>
    <lineage>
        <taxon>Bacteria</taxon>
        <taxon>Pseudomonadati</taxon>
        <taxon>Bacteroidota</taxon>
        <taxon>Cytophagia</taxon>
        <taxon>Cytophagales</taxon>
        <taxon>Cyclobacteriaceae</taxon>
        <taxon>Mongoliibacter</taxon>
    </lineage>
</organism>
<accession>A0A2T0WVJ8</accession>
<sequence>MTLIIKQLVIRGEVIEDNSHYSKEEHPNQEALIQLIEETKREIEKEYQEKMLELIEKTSTR</sequence>
<evidence type="ECO:0000313" key="1">
    <source>
        <dbReference type="EMBL" id="PRY90716.1"/>
    </source>
</evidence>
<dbReference type="Pfam" id="PF19265">
    <property type="entry name" value="DUF5908"/>
    <property type="match status" value="1"/>
</dbReference>
<dbReference type="EMBL" id="PVTR01000001">
    <property type="protein sequence ID" value="PRY90716.1"/>
    <property type="molecule type" value="Genomic_DNA"/>
</dbReference>
<name>A0A2T0WVJ8_9BACT</name>
<comment type="caution">
    <text evidence="1">The sequence shown here is derived from an EMBL/GenBank/DDBJ whole genome shotgun (WGS) entry which is preliminary data.</text>
</comment>
<dbReference type="Proteomes" id="UP000238157">
    <property type="component" value="Unassembled WGS sequence"/>
</dbReference>
<protein>
    <submittedName>
        <fullName evidence="1">Uncharacterized protein</fullName>
    </submittedName>
</protein>
<dbReference type="RefSeq" id="WP_106131941.1">
    <property type="nucleotide sequence ID" value="NZ_PVTR01000001.1"/>
</dbReference>